<dbReference type="SUPFAM" id="SSF69189">
    <property type="entry name" value="Penicillin-binding protein associated domain"/>
    <property type="match status" value="1"/>
</dbReference>
<dbReference type="InterPro" id="IPR012907">
    <property type="entry name" value="Peptidase_S11_C"/>
</dbReference>
<dbReference type="SMART" id="SM00936">
    <property type="entry name" value="PBP5_C"/>
    <property type="match status" value="1"/>
</dbReference>
<dbReference type="GO" id="GO:0009002">
    <property type="term" value="F:serine-type D-Ala-D-Ala carboxypeptidase activity"/>
    <property type="evidence" value="ECO:0007669"/>
    <property type="project" value="UniProtKB-EC"/>
</dbReference>
<keyword evidence="9" id="KW-0133">Cell shape</keyword>
<feature type="active site" evidence="13">
    <location>
        <position position="126"/>
    </location>
</feature>
<keyword evidence="11" id="KW-0961">Cell wall biogenesis/degradation</keyword>
<dbReference type="EC" id="3.4.16.4" evidence="4"/>
<name>A0A2H6CTT9_TETHA</name>
<evidence type="ECO:0000256" key="6">
    <source>
        <dbReference type="ARBA" id="ARBA00022670"/>
    </source>
</evidence>
<accession>A0A2H6CTT9</accession>
<dbReference type="PRINTS" id="PR00725">
    <property type="entry name" value="DADACBPTASE1"/>
</dbReference>
<dbReference type="Gene3D" id="3.40.710.10">
    <property type="entry name" value="DD-peptidase/beta-lactamase superfamily"/>
    <property type="match status" value="1"/>
</dbReference>
<proteinExistence type="inferred from homology"/>
<keyword evidence="7" id="KW-0732">Signal</keyword>
<evidence type="ECO:0000256" key="2">
    <source>
        <dbReference type="ARBA" id="ARBA00004752"/>
    </source>
</evidence>
<keyword evidence="18" id="KW-1185">Reference proteome</keyword>
<comment type="catalytic activity">
    <reaction evidence="12">
        <text>Preferential cleavage: (Ac)2-L-Lys-D-Ala-|-D-Ala. Also transpeptidation of peptidyl-alanyl moieties that are N-acyl substituents of D-alanine.</text>
        <dbReference type="EC" id="3.4.16.4"/>
    </reaction>
</comment>
<evidence type="ECO:0000256" key="10">
    <source>
        <dbReference type="ARBA" id="ARBA00022984"/>
    </source>
</evidence>
<dbReference type="InterPro" id="IPR015956">
    <property type="entry name" value="Peniciliin-bd_prot_C_sf"/>
</dbReference>
<evidence type="ECO:0000256" key="15">
    <source>
        <dbReference type="RuleBase" id="RU004016"/>
    </source>
</evidence>
<comment type="caution">
    <text evidence="17">The sequence shown here is derived from an EMBL/GenBank/DDBJ whole genome shotgun (WGS) entry which is preliminary data.</text>
</comment>
<evidence type="ECO:0000313" key="18">
    <source>
        <dbReference type="Proteomes" id="UP000236214"/>
    </source>
</evidence>
<feature type="domain" description="Peptidase S11 D-Ala-D-Ala carboxypeptidase A C-terminal" evidence="16">
    <location>
        <begin position="307"/>
        <end position="413"/>
    </location>
</feature>
<evidence type="ECO:0000256" key="3">
    <source>
        <dbReference type="ARBA" id="ARBA00007164"/>
    </source>
</evidence>
<feature type="binding site" evidence="14">
    <location>
        <position position="251"/>
    </location>
    <ligand>
        <name>substrate</name>
    </ligand>
</feature>
<dbReference type="EMBL" id="BDEC01000045">
    <property type="protein sequence ID" value="GBD68408.1"/>
    <property type="molecule type" value="Genomic_DNA"/>
</dbReference>
<dbReference type="InterPro" id="IPR001967">
    <property type="entry name" value="Peptidase_S11_N"/>
</dbReference>
<reference evidence="17 18" key="1">
    <citation type="submission" date="2016-05" db="EMBL/GenBank/DDBJ databases">
        <title>Whole genome sequencing of Tetragenococcus halophilus subsp. halophilus NISL 7118.</title>
        <authorList>
            <person name="Shiwa Y."/>
            <person name="Nishimura I."/>
            <person name="Yoshikawa H."/>
            <person name="Koyama Y."/>
            <person name="Oguma T."/>
        </authorList>
    </citation>
    <scope>NUCLEOTIDE SEQUENCE [LARGE SCALE GENOMIC DNA]</scope>
    <source>
        <strain evidence="17 18">NISL 7118</strain>
    </source>
</reference>
<evidence type="ECO:0000256" key="8">
    <source>
        <dbReference type="ARBA" id="ARBA00022801"/>
    </source>
</evidence>
<keyword evidence="10" id="KW-0573">Peptidoglycan synthesis</keyword>
<evidence type="ECO:0000256" key="13">
    <source>
        <dbReference type="PIRSR" id="PIRSR618044-1"/>
    </source>
</evidence>
<dbReference type="AlphaFoldDB" id="A0A2H6CTT9"/>
<evidence type="ECO:0000256" key="12">
    <source>
        <dbReference type="ARBA" id="ARBA00034000"/>
    </source>
</evidence>
<dbReference type="SUPFAM" id="SSF56601">
    <property type="entry name" value="beta-lactamase/transpeptidase-like"/>
    <property type="match status" value="1"/>
</dbReference>
<sequence length="430" mass="47365">MNKKLFIPFVMGIIFLLFSSIFTANVAAEDLDIRAKAAISVDADTGKIFYEQNSDKAMGIASTTKLISLYLVEDAIQNGELSWDDEVAISDDVAELSENLELSNVPLSQDEHYTVQDLFEAAVIESANAATIALAEKVAGSEEKFVEQMRQQVEDWGIIDAKIVNSTGLSNEFLGDNIYPGTSKKDENELSARDLATVARNLLQDFPDILEVSKIPEKEFGQGTSTPFDMENFNKMLPGLLAEKDGVDGLKTGTTDLAGACFVGTIEKDGQRIITVVLNATDHDDIENEAARFDETSKLMDYTFDHWKQETLLADNDRIPDLASVDVPQGKKQTLPVAVEDEIKLWLPSDKTTEDVSYQSSLNNQEVQAPVKAGTDIGNVQAQVEDDDLGYLDNEEAKKSSNSAIITTEGTEKANIFTTTWRNIKNFFNN</sequence>
<comment type="pathway">
    <text evidence="2">Cell wall biogenesis; peptidoglycan biosynthesis.</text>
</comment>
<keyword evidence="6" id="KW-0645">Protease</keyword>
<dbReference type="InterPro" id="IPR018044">
    <property type="entry name" value="Peptidase_S11"/>
</dbReference>
<dbReference type="RefSeq" id="WP_094243470.1">
    <property type="nucleotide sequence ID" value="NZ_BDEC01000045.1"/>
</dbReference>
<evidence type="ECO:0000256" key="1">
    <source>
        <dbReference type="ARBA" id="ARBA00003217"/>
    </source>
</evidence>
<keyword evidence="5 17" id="KW-0121">Carboxypeptidase</keyword>
<evidence type="ECO:0000256" key="5">
    <source>
        <dbReference type="ARBA" id="ARBA00022645"/>
    </source>
</evidence>
<dbReference type="PANTHER" id="PTHR21581">
    <property type="entry name" value="D-ALANYL-D-ALANINE CARBOXYPEPTIDASE"/>
    <property type="match status" value="1"/>
</dbReference>
<dbReference type="GO" id="GO:0006508">
    <property type="term" value="P:proteolysis"/>
    <property type="evidence" value="ECO:0007669"/>
    <property type="project" value="UniProtKB-KW"/>
</dbReference>
<dbReference type="Pfam" id="PF00768">
    <property type="entry name" value="Peptidase_S11"/>
    <property type="match status" value="1"/>
</dbReference>
<dbReference type="PANTHER" id="PTHR21581:SF11">
    <property type="entry name" value="D-ALANYL-D-ALANINE CARBOXYPEPTIDASE DACA"/>
    <property type="match status" value="1"/>
</dbReference>
<feature type="active site" description="Acyl-ester intermediate" evidence="13">
    <location>
        <position position="62"/>
    </location>
</feature>
<dbReference type="GO" id="GO:0008360">
    <property type="term" value="P:regulation of cell shape"/>
    <property type="evidence" value="ECO:0007669"/>
    <property type="project" value="UniProtKB-KW"/>
</dbReference>
<feature type="active site" description="Proton acceptor" evidence="13">
    <location>
        <position position="65"/>
    </location>
</feature>
<gene>
    <name evidence="17" type="primary">dacA</name>
    <name evidence="17" type="ORF">TEHN7118_1214</name>
</gene>
<dbReference type="InterPro" id="IPR012338">
    <property type="entry name" value="Beta-lactam/transpept-like"/>
</dbReference>
<evidence type="ECO:0000256" key="4">
    <source>
        <dbReference type="ARBA" id="ARBA00012448"/>
    </source>
</evidence>
<organism evidence="17 18">
    <name type="scientific">Tetragenococcus halophilus subsp. halophilus</name>
    <dbReference type="NCBI Taxonomy" id="1513897"/>
    <lineage>
        <taxon>Bacteria</taxon>
        <taxon>Bacillati</taxon>
        <taxon>Bacillota</taxon>
        <taxon>Bacilli</taxon>
        <taxon>Lactobacillales</taxon>
        <taxon>Enterococcaceae</taxon>
        <taxon>Tetragenococcus</taxon>
    </lineage>
</organism>
<protein>
    <recommendedName>
        <fullName evidence="4">serine-type D-Ala-D-Ala carboxypeptidase</fullName>
        <ecNumber evidence="4">3.4.16.4</ecNumber>
    </recommendedName>
</protein>
<evidence type="ECO:0000313" key="17">
    <source>
        <dbReference type="EMBL" id="GBD68408.1"/>
    </source>
</evidence>
<dbReference type="GO" id="GO:0009252">
    <property type="term" value="P:peptidoglycan biosynthetic process"/>
    <property type="evidence" value="ECO:0007669"/>
    <property type="project" value="UniProtKB-UniPathway"/>
</dbReference>
<dbReference type="Pfam" id="PF07943">
    <property type="entry name" value="PBP5_C"/>
    <property type="match status" value="1"/>
</dbReference>
<comment type="function">
    <text evidence="1">Removes C-terminal D-alanyl residues from sugar-peptide cell wall precursors.</text>
</comment>
<evidence type="ECO:0000256" key="11">
    <source>
        <dbReference type="ARBA" id="ARBA00023316"/>
    </source>
</evidence>
<dbReference type="Gene3D" id="2.60.410.10">
    <property type="entry name" value="D-Ala-D-Ala carboxypeptidase, C-terminal domain"/>
    <property type="match status" value="1"/>
</dbReference>
<evidence type="ECO:0000256" key="7">
    <source>
        <dbReference type="ARBA" id="ARBA00022729"/>
    </source>
</evidence>
<keyword evidence="8" id="KW-0378">Hydrolase</keyword>
<evidence type="ECO:0000256" key="14">
    <source>
        <dbReference type="PIRSR" id="PIRSR618044-2"/>
    </source>
</evidence>
<dbReference type="GO" id="GO:0071555">
    <property type="term" value="P:cell wall organization"/>
    <property type="evidence" value="ECO:0007669"/>
    <property type="project" value="UniProtKB-KW"/>
</dbReference>
<dbReference type="UniPathway" id="UPA00219"/>
<dbReference type="InterPro" id="IPR037167">
    <property type="entry name" value="Peptidase_S11_C_sf"/>
</dbReference>
<comment type="similarity">
    <text evidence="3 15">Belongs to the peptidase S11 family.</text>
</comment>
<evidence type="ECO:0000259" key="16">
    <source>
        <dbReference type="SMART" id="SM00936"/>
    </source>
</evidence>
<evidence type="ECO:0000256" key="9">
    <source>
        <dbReference type="ARBA" id="ARBA00022960"/>
    </source>
</evidence>
<dbReference type="Proteomes" id="UP000236214">
    <property type="component" value="Unassembled WGS sequence"/>
</dbReference>